<sequence length="317" mass="32251">MDRNVRALIIALLCVLAVSLAAATVVNPQAPPGGGSGAGAPPADTPGDNGGGGDDENDQQSNSSGGSIEFAGACIPFLTSPVFFGAALLVVGGLGWYLKRRDGAVFAFGVLFPLVLFATPLWLVLTDCGTASFEPGGTSALPNISSDSSSVAGGGGGGGATETLLSPPALLALLVVAALVLAVLVYRASGDDAVEEVDEPEPVQTGPEDEDALAAVGAAAGDAADRIDDADDVENEVYRAWRDMTDHIDVGDPETSTPGDFAAAASDAGMADAHVDTLTDLFRDVRYGGQDATEDRERRAVDALRAIEDRYAEGDDE</sequence>
<feature type="transmembrane region" description="Helical" evidence="2">
    <location>
        <begin position="105"/>
        <end position="125"/>
    </location>
</feature>
<evidence type="ECO:0000256" key="1">
    <source>
        <dbReference type="SAM" id="MobiDB-lite"/>
    </source>
</evidence>
<evidence type="ECO:0000256" key="2">
    <source>
        <dbReference type="SAM" id="Phobius"/>
    </source>
</evidence>
<evidence type="ECO:0000259" key="3">
    <source>
        <dbReference type="Pfam" id="PF13559"/>
    </source>
</evidence>
<feature type="region of interest" description="Disordered" evidence="1">
    <location>
        <begin position="139"/>
        <end position="158"/>
    </location>
</feature>
<feature type="region of interest" description="Disordered" evidence="1">
    <location>
        <begin position="32"/>
        <end position="63"/>
    </location>
</feature>
<comment type="caution">
    <text evidence="4">The sequence shown here is derived from an EMBL/GenBank/DDBJ whole genome shotgun (WGS) entry which is preliminary data.</text>
</comment>
<dbReference type="RefSeq" id="WP_232570561.1">
    <property type="nucleotide sequence ID" value="NZ_CP089466.1"/>
</dbReference>
<keyword evidence="5" id="KW-1185">Reference proteome</keyword>
<evidence type="ECO:0000313" key="5">
    <source>
        <dbReference type="Proteomes" id="UP001595660"/>
    </source>
</evidence>
<dbReference type="Proteomes" id="UP001595660">
    <property type="component" value="Unassembled WGS sequence"/>
</dbReference>
<gene>
    <name evidence="4" type="ORF">ACFOKC_11405</name>
</gene>
<reference evidence="4 5" key="1">
    <citation type="journal article" date="2019" name="Int. J. Syst. Evol. Microbiol.">
        <title>The Global Catalogue of Microorganisms (GCM) 10K type strain sequencing project: providing services to taxonomists for standard genome sequencing and annotation.</title>
        <authorList>
            <consortium name="The Broad Institute Genomics Platform"/>
            <consortium name="The Broad Institute Genome Sequencing Center for Infectious Disease"/>
            <person name="Wu L."/>
            <person name="Ma J."/>
        </authorList>
    </citation>
    <scope>NUCLEOTIDE SEQUENCE [LARGE SCALE GENOMIC DNA]</scope>
    <source>
        <strain evidence="4 5">CGMCC 1.12562</strain>
    </source>
</reference>
<protein>
    <submittedName>
        <fullName evidence="4">DUF4129 domain-containing protein</fullName>
    </submittedName>
</protein>
<name>A0ABD5NGH5_9EURY</name>
<dbReference type="InterPro" id="IPR025403">
    <property type="entry name" value="TgpA-like_C"/>
</dbReference>
<feature type="transmembrane region" description="Helical" evidence="2">
    <location>
        <begin position="70"/>
        <end position="98"/>
    </location>
</feature>
<keyword evidence="2" id="KW-0812">Transmembrane</keyword>
<dbReference type="GeneID" id="69118666"/>
<feature type="transmembrane region" description="Helical" evidence="2">
    <location>
        <begin position="169"/>
        <end position="186"/>
    </location>
</feature>
<proteinExistence type="predicted"/>
<feature type="domain" description="Protein-glutamine gamma-glutamyltransferase-like C-terminal" evidence="3">
    <location>
        <begin position="238"/>
        <end position="305"/>
    </location>
</feature>
<keyword evidence="2" id="KW-1133">Transmembrane helix</keyword>
<feature type="compositionally biased region" description="Polar residues" evidence="1">
    <location>
        <begin position="140"/>
        <end position="151"/>
    </location>
</feature>
<dbReference type="AlphaFoldDB" id="A0ABD5NGH5"/>
<dbReference type="EMBL" id="JBHRWN010000002">
    <property type="protein sequence ID" value="MFC3478326.1"/>
    <property type="molecule type" value="Genomic_DNA"/>
</dbReference>
<accession>A0ABD5NGH5</accession>
<dbReference type="Pfam" id="PF13559">
    <property type="entry name" value="DUF4129"/>
    <property type="match status" value="1"/>
</dbReference>
<organism evidence="4 5">
    <name type="scientific">Halobacterium litoreum</name>
    <dbReference type="NCBI Taxonomy" id="2039234"/>
    <lineage>
        <taxon>Archaea</taxon>
        <taxon>Methanobacteriati</taxon>
        <taxon>Methanobacteriota</taxon>
        <taxon>Stenosarchaea group</taxon>
        <taxon>Halobacteria</taxon>
        <taxon>Halobacteriales</taxon>
        <taxon>Halobacteriaceae</taxon>
        <taxon>Halobacterium</taxon>
    </lineage>
</organism>
<evidence type="ECO:0000313" key="4">
    <source>
        <dbReference type="EMBL" id="MFC3478326.1"/>
    </source>
</evidence>
<keyword evidence="2" id="KW-0472">Membrane</keyword>